<accession>A0A951PDK2</accession>
<dbReference type="SUPFAM" id="SSF54909">
    <property type="entry name" value="Dimeric alpha+beta barrel"/>
    <property type="match status" value="1"/>
</dbReference>
<keyword evidence="2" id="KW-0560">Oxidoreductase</keyword>
<reference evidence="2" key="1">
    <citation type="submission" date="2021-05" db="EMBL/GenBank/DDBJ databases">
        <authorList>
            <person name="Pietrasiak N."/>
            <person name="Ward R."/>
            <person name="Stajich J.E."/>
            <person name="Kurbessoian T."/>
        </authorList>
    </citation>
    <scope>NUCLEOTIDE SEQUENCE</scope>
    <source>
        <strain evidence="2">GSE-TBD4-15B</strain>
    </source>
</reference>
<evidence type="ECO:0000313" key="3">
    <source>
        <dbReference type="Proteomes" id="UP000707356"/>
    </source>
</evidence>
<keyword evidence="2" id="KW-0503">Monooxygenase</keyword>
<dbReference type="Proteomes" id="UP000707356">
    <property type="component" value="Unassembled WGS sequence"/>
</dbReference>
<dbReference type="EMBL" id="JAHHHV010000080">
    <property type="protein sequence ID" value="MBW4467737.1"/>
    <property type="molecule type" value="Genomic_DNA"/>
</dbReference>
<evidence type="ECO:0000313" key="2">
    <source>
        <dbReference type="EMBL" id="MBW4467737.1"/>
    </source>
</evidence>
<organism evidence="2 3">
    <name type="scientific">Pegethrix bostrychoides GSE-TBD4-15B</name>
    <dbReference type="NCBI Taxonomy" id="2839662"/>
    <lineage>
        <taxon>Bacteria</taxon>
        <taxon>Bacillati</taxon>
        <taxon>Cyanobacteriota</taxon>
        <taxon>Cyanophyceae</taxon>
        <taxon>Oculatellales</taxon>
        <taxon>Oculatellaceae</taxon>
        <taxon>Pegethrix</taxon>
    </lineage>
</organism>
<sequence length="270" mass="29012">MVKLIKLFVSRHLLKLHQLGLLALLLIVLLTVAPQVAQADKTAAAYLFDPGSTSVNVAEIYETTATTQKDIVTTLMKSSKSFFKKTPGFGSFSVLQSADGERVLSLTQWQDAASYEAYLAQPAEDSKSSKKKETAPVAPTRTILFEIDDTLAATGMVPAIRGKDALVQFNEITAKSLDDLPKLVDAAETLLPSIKQVFPSPRSAVLLKAVDGTDIALLTNWGSAAEYGDLTAVPALDSLDPDLLSLAESDLHLYQVVKTIVAKPAKPDKD</sequence>
<comment type="caution">
    <text evidence="2">The sequence shown here is derived from an EMBL/GenBank/DDBJ whole genome shotgun (WGS) entry which is preliminary data.</text>
</comment>
<gene>
    <name evidence="2" type="ORF">KME07_20105</name>
</gene>
<feature type="domain" description="ABM" evidence="1">
    <location>
        <begin position="82"/>
        <end position="122"/>
    </location>
</feature>
<protein>
    <submittedName>
        <fullName evidence="2">Antibiotic biosynthesis monooxygenase</fullName>
    </submittedName>
</protein>
<dbReference type="InterPro" id="IPR007138">
    <property type="entry name" value="ABM_dom"/>
</dbReference>
<proteinExistence type="predicted"/>
<name>A0A951PDK2_9CYAN</name>
<evidence type="ECO:0000259" key="1">
    <source>
        <dbReference type="Pfam" id="PF03992"/>
    </source>
</evidence>
<dbReference type="GO" id="GO:0004497">
    <property type="term" value="F:monooxygenase activity"/>
    <property type="evidence" value="ECO:0007669"/>
    <property type="project" value="UniProtKB-KW"/>
</dbReference>
<dbReference type="Gene3D" id="3.30.70.100">
    <property type="match status" value="1"/>
</dbReference>
<reference evidence="2" key="2">
    <citation type="journal article" date="2022" name="Microbiol. Resour. Announc.">
        <title>Metagenome Sequencing to Explore Phylogenomics of Terrestrial Cyanobacteria.</title>
        <authorList>
            <person name="Ward R.D."/>
            <person name="Stajich J.E."/>
            <person name="Johansen J.R."/>
            <person name="Huntemann M."/>
            <person name="Clum A."/>
            <person name="Foster B."/>
            <person name="Foster B."/>
            <person name="Roux S."/>
            <person name="Palaniappan K."/>
            <person name="Varghese N."/>
            <person name="Mukherjee S."/>
            <person name="Reddy T.B.K."/>
            <person name="Daum C."/>
            <person name="Copeland A."/>
            <person name="Chen I.A."/>
            <person name="Ivanova N.N."/>
            <person name="Kyrpides N.C."/>
            <person name="Shapiro N."/>
            <person name="Eloe-Fadrosh E.A."/>
            <person name="Pietrasiak N."/>
        </authorList>
    </citation>
    <scope>NUCLEOTIDE SEQUENCE</scope>
    <source>
        <strain evidence="2">GSE-TBD4-15B</strain>
    </source>
</reference>
<dbReference type="InterPro" id="IPR011008">
    <property type="entry name" value="Dimeric_a/b-barrel"/>
</dbReference>
<dbReference type="Pfam" id="PF03992">
    <property type="entry name" value="ABM"/>
    <property type="match status" value="1"/>
</dbReference>
<dbReference type="AlphaFoldDB" id="A0A951PDK2"/>